<keyword evidence="1" id="KW-0611">Plant defense</keyword>
<name>A0AAE1MQU1_9FABA</name>
<dbReference type="EMBL" id="JAWXYG010000006">
    <property type="protein sequence ID" value="KAK4269411.1"/>
    <property type="molecule type" value="Genomic_DNA"/>
</dbReference>
<dbReference type="GO" id="GO:0006952">
    <property type="term" value="P:defense response"/>
    <property type="evidence" value="ECO:0007669"/>
    <property type="project" value="UniProtKB-KW"/>
</dbReference>
<protein>
    <recommendedName>
        <fullName evidence="3">NB-ARC domain-containing protein</fullName>
    </recommendedName>
</protein>
<dbReference type="InterPro" id="IPR002182">
    <property type="entry name" value="NB-ARC"/>
</dbReference>
<evidence type="ECO:0000256" key="2">
    <source>
        <dbReference type="SAM" id="Coils"/>
    </source>
</evidence>
<feature type="domain" description="NB-ARC" evidence="3">
    <location>
        <begin position="165"/>
        <end position="272"/>
    </location>
</feature>
<evidence type="ECO:0000313" key="5">
    <source>
        <dbReference type="Proteomes" id="UP001293593"/>
    </source>
</evidence>
<dbReference type="Gene3D" id="3.40.50.300">
    <property type="entry name" value="P-loop containing nucleotide triphosphate hydrolases"/>
    <property type="match status" value="1"/>
</dbReference>
<dbReference type="PANTHER" id="PTHR33463:SF220">
    <property type="entry name" value="NB-ARC DOMAIN-CONTAINING PROTEIN"/>
    <property type="match status" value="1"/>
</dbReference>
<comment type="caution">
    <text evidence="4">The sequence shown here is derived from an EMBL/GenBank/DDBJ whole genome shotgun (WGS) entry which is preliminary data.</text>
</comment>
<evidence type="ECO:0000313" key="4">
    <source>
        <dbReference type="EMBL" id="KAK4269411.1"/>
    </source>
</evidence>
<organism evidence="4 5">
    <name type="scientific">Acacia crassicarpa</name>
    <name type="common">northern wattle</name>
    <dbReference type="NCBI Taxonomy" id="499986"/>
    <lineage>
        <taxon>Eukaryota</taxon>
        <taxon>Viridiplantae</taxon>
        <taxon>Streptophyta</taxon>
        <taxon>Embryophyta</taxon>
        <taxon>Tracheophyta</taxon>
        <taxon>Spermatophyta</taxon>
        <taxon>Magnoliopsida</taxon>
        <taxon>eudicotyledons</taxon>
        <taxon>Gunneridae</taxon>
        <taxon>Pentapetalae</taxon>
        <taxon>rosids</taxon>
        <taxon>fabids</taxon>
        <taxon>Fabales</taxon>
        <taxon>Fabaceae</taxon>
        <taxon>Caesalpinioideae</taxon>
        <taxon>mimosoid clade</taxon>
        <taxon>Acacieae</taxon>
        <taxon>Acacia</taxon>
    </lineage>
</organism>
<dbReference type="InterPro" id="IPR027417">
    <property type="entry name" value="P-loop_NTPase"/>
</dbReference>
<dbReference type="PANTHER" id="PTHR33463">
    <property type="entry name" value="NB-ARC DOMAIN-CONTAINING PROTEIN-RELATED"/>
    <property type="match status" value="1"/>
</dbReference>
<dbReference type="Pfam" id="PF00931">
    <property type="entry name" value="NB-ARC"/>
    <property type="match status" value="1"/>
</dbReference>
<dbReference type="PRINTS" id="PR00364">
    <property type="entry name" value="DISEASERSIST"/>
</dbReference>
<accession>A0AAE1MQU1</accession>
<evidence type="ECO:0000259" key="3">
    <source>
        <dbReference type="Pfam" id="PF00931"/>
    </source>
</evidence>
<proteinExistence type="predicted"/>
<reference evidence="4" key="1">
    <citation type="submission" date="2023-10" db="EMBL/GenBank/DDBJ databases">
        <title>Chromosome-level genome of the transformable northern wattle, Acacia crassicarpa.</title>
        <authorList>
            <person name="Massaro I."/>
            <person name="Sinha N.R."/>
            <person name="Poethig S."/>
            <person name="Leichty A.R."/>
        </authorList>
    </citation>
    <scope>NUCLEOTIDE SEQUENCE</scope>
    <source>
        <strain evidence="4">Acra3RX</strain>
        <tissue evidence="4">Leaf</tissue>
    </source>
</reference>
<dbReference type="SUPFAM" id="SSF52540">
    <property type="entry name" value="P-loop containing nucleoside triphosphate hydrolases"/>
    <property type="match status" value="1"/>
</dbReference>
<dbReference type="Proteomes" id="UP001293593">
    <property type="component" value="Unassembled WGS sequence"/>
</dbReference>
<dbReference type="AlphaFoldDB" id="A0AAE1MQU1"/>
<sequence length="272" mass="30731">MEPSSFIGVIWDAAKCFCGCVKKEADFVCNLENNLKLLEDERKKLEDIKKDVEEQIEEAQNNPEMKISHQLECWLQRVEAIQKEIEDNGVQGAQEIPNKCLNQRCPKNCMSSHKLGKNVAKVLKDVDELATEGKNFGNRDSIVSHKVAPRAIEMRQDDVVGLDLMFNEVWNSIEEDNVGVIGLYGMGGAGKTTLLKKINNELAKRGVGFDFVMWVVVSKEPNLNSIMDNIRKLVGIGDDFWNRSSNLDEKAAKIYGALKQKKFVVLLDDIWD</sequence>
<dbReference type="GO" id="GO:0043531">
    <property type="term" value="F:ADP binding"/>
    <property type="evidence" value="ECO:0007669"/>
    <property type="project" value="InterPro"/>
</dbReference>
<dbReference type="FunFam" id="3.40.50.300:FF:001091">
    <property type="entry name" value="Probable disease resistance protein At1g61300"/>
    <property type="match status" value="1"/>
</dbReference>
<feature type="coiled-coil region" evidence="2">
    <location>
        <begin position="28"/>
        <end position="62"/>
    </location>
</feature>
<dbReference type="InterPro" id="IPR050905">
    <property type="entry name" value="Plant_NBS-LRR"/>
</dbReference>
<keyword evidence="5" id="KW-1185">Reference proteome</keyword>
<keyword evidence="2" id="KW-0175">Coiled coil</keyword>
<evidence type="ECO:0000256" key="1">
    <source>
        <dbReference type="ARBA" id="ARBA00022821"/>
    </source>
</evidence>
<gene>
    <name evidence="4" type="ORF">QN277_022571</name>
</gene>